<dbReference type="SUPFAM" id="SSF54975">
    <property type="entry name" value="Acylphosphatase/BLUF domain-like"/>
    <property type="match status" value="1"/>
</dbReference>
<name>A0A1G2SLW8_9BACT</name>
<dbReference type="EMBL" id="MHUZ01000010">
    <property type="protein sequence ID" value="OHA86060.1"/>
    <property type="molecule type" value="Genomic_DNA"/>
</dbReference>
<dbReference type="InterPro" id="IPR036046">
    <property type="entry name" value="Acylphosphatase-like_dom_sf"/>
</dbReference>
<reference evidence="8 9" key="1">
    <citation type="journal article" date="2016" name="Nat. Commun.">
        <title>Thousands of microbial genomes shed light on interconnected biogeochemical processes in an aquifer system.</title>
        <authorList>
            <person name="Anantharaman K."/>
            <person name="Brown C.T."/>
            <person name="Hug L.A."/>
            <person name="Sharon I."/>
            <person name="Castelle C.J."/>
            <person name="Probst A.J."/>
            <person name="Thomas B.C."/>
            <person name="Singh A."/>
            <person name="Wilkins M.J."/>
            <person name="Karaoz U."/>
            <person name="Brodie E.L."/>
            <person name="Williams K.H."/>
            <person name="Hubbard S.S."/>
            <person name="Banfield J.F."/>
        </authorList>
    </citation>
    <scope>NUCLEOTIDE SEQUENCE [LARGE SCALE GENOMIC DNA]</scope>
</reference>
<protein>
    <recommendedName>
        <fullName evidence="2 4">Acylphosphatase</fullName>
        <ecNumber evidence="2 4">3.6.1.7</ecNumber>
    </recommendedName>
</protein>
<feature type="domain" description="Acylphosphatase-like" evidence="7">
    <location>
        <begin position="4"/>
        <end position="95"/>
    </location>
</feature>
<dbReference type="PROSITE" id="PS51160">
    <property type="entry name" value="ACYLPHOSPHATASE_3"/>
    <property type="match status" value="1"/>
</dbReference>
<comment type="caution">
    <text evidence="8">The sequence shown here is derived from an EMBL/GenBank/DDBJ whole genome shotgun (WGS) entry which is preliminary data.</text>
</comment>
<evidence type="ECO:0000256" key="6">
    <source>
        <dbReference type="RuleBase" id="RU004168"/>
    </source>
</evidence>
<evidence type="ECO:0000256" key="1">
    <source>
        <dbReference type="ARBA" id="ARBA00005614"/>
    </source>
</evidence>
<evidence type="ECO:0000256" key="5">
    <source>
        <dbReference type="RuleBase" id="RU000553"/>
    </source>
</evidence>
<dbReference type="InterPro" id="IPR017968">
    <property type="entry name" value="Acylphosphatase_CS"/>
</dbReference>
<dbReference type="Gene3D" id="3.30.70.100">
    <property type="match status" value="1"/>
</dbReference>
<accession>A0A1G2SLW8</accession>
<evidence type="ECO:0000256" key="2">
    <source>
        <dbReference type="ARBA" id="ARBA00012150"/>
    </source>
</evidence>
<gene>
    <name evidence="8" type="ORF">A2591_01565</name>
</gene>
<keyword evidence="4 5" id="KW-0378">Hydrolase</keyword>
<evidence type="ECO:0000256" key="3">
    <source>
        <dbReference type="ARBA" id="ARBA00047645"/>
    </source>
</evidence>
<dbReference type="AlphaFoldDB" id="A0A1G2SLW8"/>
<dbReference type="Proteomes" id="UP000178168">
    <property type="component" value="Unassembled WGS sequence"/>
</dbReference>
<dbReference type="Pfam" id="PF00708">
    <property type="entry name" value="Acylphosphatase"/>
    <property type="match status" value="1"/>
</dbReference>
<dbReference type="PANTHER" id="PTHR47268:SF4">
    <property type="entry name" value="ACYLPHOSPHATASE"/>
    <property type="match status" value="1"/>
</dbReference>
<dbReference type="PRINTS" id="PR00112">
    <property type="entry name" value="ACYLPHPHTASE"/>
</dbReference>
<dbReference type="InterPro" id="IPR020456">
    <property type="entry name" value="Acylphosphatase"/>
</dbReference>
<organism evidence="8 9">
    <name type="scientific">Candidatus Yonathbacteria bacterium RIFOXYD1_FULL_52_36</name>
    <dbReference type="NCBI Taxonomy" id="1802730"/>
    <lineage>
        <taxon>Bacteria</taxon>
        <taxon>Candidatus Yonathiibacteriota</taxon>
    </lineage>
</organism>
<evidence type="ECO:0000256" key="4">
    <source>
        <dbReference type="PROSITE-ProRule" id="PRU00520"/>
    </source>
</evidence>
<dbReference type="PANTHER" id="PTHR47268">
    <property type="entry name" value="ACYLPHOSPHATASE"/>
    <property type="match status" value="1"/>
</dbReference>
<dbReference type="InterPro" id="IPR001792">
    <property type="entry name" value="Acylphosphatase-like_dom"/>
</dbReference>
<sequence>MQKHIECLIKGRVQGVMFRDFAQRNARKRGVVGWVKNELDGSVSLVAEGDEATLKEYIELLWKGPLISRFVARVDTINTVWSDTVGGMDDFKIFYD</sequence>
<comment type="similarity">
    <text evidence="1 6">Belongs to the acylphosphatase family.</text>
</comment>
<dbReference type="GO" id="GO:0003998">
    <property type="term" value="F:acylphosphatase activity"/>
    <property type="evidence" value="ECO:0007669"/>
    <property type="project" value="UniProtKB-EC"/>
</dbReference>
<evidence type="ECO:0000259" key="7">
    <source>
        <dbReference type="PROSITE" id="PS51160"/>
    </source>
</evidence>
<proteinExistence type="inferred from homology"/>
<evidence type="ECO:0000313" key="8">
    <source>
        <dbReference type="EMBL" id="OHA86060.1"/>
    </source>
</evidence>
<dbReference type="EC" id="3.6.1.7" evidence="2 4"/>
<comment type="catalytic activity">
    <reaction evidence="3 4 5">
        <text>an acyl phosphate + H2O = a carboxylate + phosphate + H(+)</text>
        <dbReference type="Rhea" id="RHEA:14965"/>
        <dbReference type="ChEBI" id="CHEBI:15377"/>
        <dbReference type="ChEBI" id="CHEBI:15378"/>
        <dbReference type="ChEBI" id="CHEBI:29067"/>
        <dbReference type="ChEBI" id="CHEBI:43474"/>
        <dbReference type="ChEBI" id="CHEBI:59918"/>
        <dbReference type="EC" id="3.6.1.7"/>
    </reaction>
</comment>
<feature type="active site" evidence="4">
    <location>
        <position position="37"/>
    </location>
</feature>
<dbReference type="STRING" id="1802730.A2591_01565"/>
<evidence type="ECO:0000313" key="9">
    <source>
        <dbReference type="Proteomes" id="UP000178168"/>
    </source>
</evidence>
<feature type="active site" evidence="4">
    <location>
        <position position="19"/>
    </location>
</feature>
<dbReference type="PROSITE" id="PS00151">
    <property type="entry name" value="ACYLPHOSPHATASE_2"/>
    <property type="match status" value="1"/>
</dbReference>
<dbReference type="PROSITE" id="PS00150">
    <property type="entry name" value="ACYLPHOSPHATASE_1"/>
    <property type="match status" value="1"/>
</dbReference>